<evidence type="ECO:0000256" key="1">
    <source>
        <dbReference type="SAM" id="Phobius"/>
    </source>
</evidence>
<dbReference type="Proteomes" id="UP001146067">
    <property type="component" value="Unassembled WGS sequence"/>
</dbReference>
<evidence type="ECO:0000313" key="3">
    <source>
        <dbReference type="Proteomes" id="UP001146067"/>
    </source>
</evidence>
<keyword evidence="1" id="KW-0812">Transmembrane</keyword>
<evidence type="ECO:0000313" key="2">
    <source>
        <dbReference type="EMBL" id="MDA1358646.1"/>
    </source>
</evidence>
<dbReference type="EMBL" id="JAPZVP010000002">
    <property type="protein sequence ID" value="MDA1358646.1"/>
    <property type="molecule type" value="Genomic_DNA"/>
</dbReference>
<organism evidence="2 3">
    <name type="scientific">Glycomyces luteolus</name>
    <dbReference type="NCBI Taxonomy" id="2670330"/>
    <lineage>
        <taxon>Bacteria</taxon>
        <taxon>Bacillati</taxon>
        <taxon>Actinomycetota</taxon>
        <taxon>Actinomycetes</taxon>
        <taxon>Glycomycetales</taxon>
        <taxon>Glycomycetaceae</taxon>
        <taxon>Glycomyces</taxon>
    </lineage>
</organism>
<dbReference type="RefSeq" id="WP_270108452.1">
    <property type="nucleotide sequence ID" value="NZ_JAPZVP010000002.1"/>
</dbReference>
<name>A0A9X3SP72_9ACTN</name>
<sequence>MADRDFEPYPLRRRIGFGGVGAAALAALIAWAFMLDPFPLPEDADDLELFCVDPSMTFGESPQYEREGPHPIQLWTETWLALDVTNTLAEQGLSSNPEKAVLIACGAGDAADKVADCAYTDNAWGVGEVSQVVPAYLVDYRSRSSRRPPTGWSVR</sequence>
<gene>
    <name evidence="2" type="ORF">O1R50_03375</name>
</gene>
<reference evidence="2" key="1">
    <citation type="submission" date="2022-12" db="EMBL/GenBank/DDBJ databases">
        <title>Gycomyces niveus sp.nov.,a novel actinomycete isolated from soil in Shouguan.</title>
        <authorList>
            <person name="Yang X."/>
        </authorList>
    </citation>
    <scope>NUCLEOTIDE SEQUENCE</scope>
    <source>
        <strain evidence="2">NEAU-A15</strain>
    </source>
</reference>
<keyword evidence="1" id="KW-0472">Membrane</keyword>
<dbReference type="AlphaFoldDB" id="A0A9X3SP72"/>
<accession>A0A9X3SP72</accession>
<proteinExistence type="predicted"/>
<feature type="transmembrane region" description="Helical" evidence="1">
    <location>
        <begin position="15"/>
        <end position="34"/>
    </location>
</feature>
<keyword evidence="3" id="KW-1185">Reference proteome</keyword>
<protein>
    <submittedName>
        <fullName evidence="2">Uncharacterized protein</fullName>
    </submittedName>
</protein>
<keyword evidence="1" id="KW-1133">Transmembrane helix</keyword>
<comment type="caution">
    <text evidence="2">The sequence shown here is derived from an EMBL/GenBank/DDBJ whole genome shotgun (WGS) entry which is preliminary data.</text>
</comment>